<dbReference type="RefSeq" id="WP_116061769.1">
    <property type="nucleotide sequence ID" value="NZ_QRDZ01000013.1"/>
</dbReference>
<dbReference type="OrthoDB" id="2962647at2"/>
<keyword evidence="1" id="KW-0812">Transmembrane</keyword>
<evidence type="ECO:0000313" key="2">
    <source>
        <dbReference type="EMBL" id="RED75955.1"/>
    </source>
</evidence>
<dbReference type="EMBL" id="QRDZ01000013">
    <property type="protein sequence ID" value="RED75955.1"/>
    <property type="molecule type" value="Genomic_DNA"/>
</dbReference>
<protein>
    <submittedName>
        <fullName evidence="2">Uncharacterized protein</fullName>
    </submittedName>
</protein>
<proteinExistence type="predicted"/>
<evidence type="ECO:0000256" key="1">
    <source>
        <dbReference type="SAM" id="Phobius"/>
    </source>
</evidence>
<sequence>MTGFLKWALRGFLSFLGILFTFVVIKVIRDRLVASITGSVLDSVVDFMAWPFKAIVQMIPDHSATPPPGDFPKWTFFGLSFFVEIVWLAGLSSILVFIYFLIYKGFKGYYPFTDNRIKWIASSEMAAAVAAVDERPGSDSALEAVDTFLDAFNSGVASLLNLKEHEFRSYWLVKTNNDREYTSVSTSQHLNENDIHIIEAALRHPGKKTFADRPNIVPGKYENYPVDYVLFQRNSGNFRLAYIVFVMKKDAITIKQQEAFFTATANLLYLGHVDKFPETVLKLNRT</sequence>
<comment type="caution">
    <text evidence="2">The sequence shown here is derived from an EMBL/GenBank/DDBJ whole genome shotgun (WGS) entry which is preliminary data.</text>
</comment>
<dbReference type="AlphaFoldDB" id="A0A3D9JPP7"/>
<feature type="transmembrane region" description="Helical" evidence="1">
    <location>
        <begin position="76"/>
        <end position="102"/>
    </location>
</feature>
<reference evidence="2 3" key="1">
    <citation type="submission" date="2018-07" db="EMBL/GenBank/DDBJ databases">
        <title>Genomic Encyclopedia of Type Strains, Phase III (KMG-III): the genomes of soil and plant-associated and newly described type strains.</title>
        <authorList>
            <person name="Whitman W."/>
        </authorList>
    </citation>
    <scope>NUCLEOTIDE SEQUENCE [LARGE SCALE GENOMIC DNA]</scope>
    <source>
        <strain evidence="2 3">CECT 7287</strain>
    </source>
</reference>
<keyword evidence="1" id="KW-0472">Membrane</keyword>
<keyword evidence="3" id="KW-1185">Reference proteome</keyword>
<organism evidence="2 3">
    <name type="scientific">Cohnella phaseoli</name>
    <dbReference type="NCBI Taxonomy" id="456490"/>
    <lineage>
        <taxon>Bacteria</taxon>
        <taxon>Bacillati</taxon>
        <taxon>Bacillota</taxon>
        <taxon>Bacilli</taxon>
        <taxon>Bacillales</taxon>
        <taxon>Paenibacillaceae</taxon>
        <taxon>Cohnella</taxon>
    </lineage>
</organism>
<accession>A0A3D9JPP7</accession>
<dbReference type="Proteomes" id="UP000256977">
    <property type="component" value="Unassembled WGS sequence"/>
</dbReference>
<evidence type="ECO:0000313" key="3">
    <source>
        <dbReference type="Proteomes" id="UP000256977"/>
    </source>
</evidence>
<gene>
    <name evidence="2" type="ORF">DFP98_11315</name>
</gene>
<feature type="transmembrane region" description="Helical" evidence="1">
    <location>
        <begin position="7"/>
        <end position="28"/>
    </location>
</feature>
<keyword evidence="1" id="KW-1133">Transmembrane helix</keyword>
<name>A0A3D9JPP7_9BACL</name>